<dbReference type="Pfam" id="PF10688">
    <property type="entry name" value="Imp-YgjV"/>
    <property type="match status" value="1"/>
</dbReference>
<keyword evidence="1" id="KW-1133">Transmembrane helix</keyword>
<sequence length="72" mass="8166">MLDVELLGYLGSLFVGISLLMTNMKRLRYINFVGCVMFVVYGLFIHAPPVVVMNAFCALINVYHIAQLVRTR</sequence>
<organism evidence="2 3">
    <name type="scientific">Vibrio sinaloensis DSM 21326</name>
    <dbReference type="NCBI Taxonomy" id="945550"/>
    <lineage>
        <taxon>Bacteria</taxon>
        <taxon>Pseudomonadati</taxon>
        <taxon>Pseudomonadota</taxon>
        <taxon>Gammaproteobacteria</taxon>
        <taxon>Vibrionales</taxon>
        <taxon>Vibrionaceae</taxon>
        <taxon>Vibrio</taxon>
        <taxon>Vibrio oreintalis group</taxon>
    </lineage>
</organism>
<evidence type="ECO:0000256" key="1">
    <source>
        <dbReference type="SAM" id="Phobius"/>
    </source>
</evidence>
<comment type="caution">
    <text evidence="2">The sequence shown here is derived from an EMBL/GenBank/DDBJ whole genome shotgun (WGS) entry which is preliminary data.</text>
</comment>
<proteinExistence type="predicted"/>
<gene>
    <name evidence="2" type="ORF">VISI1226_05808</name>
</gene>
<dbReference type="OrthoDB" id="677174at2"/>
<evidence type="ECO:0008006" key="4">
    <source>
        <dbReference type="Google" id="ProtNLM"/>
    </source>
</evidence>
<dbReference type="GeneID" id="95567395"/>
<evidence type="ECO:0000313" key="3">
    <source>
        <dbReference type="Proteomes" id="UP000006228"/>
    </source>
</evidence>
<protein>
    <recommendedName>
        <fullName evidence="4">Uroporphyrinogen decarboxylase</fullName>
    </recommendedName>
</protein>
<keyword evidence="1" id="KW-0472">Membrane</keyword>
<name>E8M146_PHOS4</name>
<feature type="transmembrane region" description="Helical" evidence="1">
    <location>
        <begin position="6"/>
        <end position="22"/>
    </location>
</feature>
<dbReference type="InterPro" id="IPR019629">
    <property type="entry name" value="Uncharacterised_HI1736/YgjV"/>
</dbReference>
<feature type="transmembrane region" description="Helical" evidence="1">
    <location>
        <begin position="29"/>
        <end position="45"/>
    </location>
</feature>
<reference evidence="2 3" key="1">
    <citation type="journal article" date="2012" name="Int. J. Syst. Evol. Microbiol.">
        <title>Vibrio caribbeanicus sp. nov., isolated from the marine sponge Scleritoderma cyanea.</title>
        <authorList>
            <person name="Hoffmann M."/>
            <person name="Monday S.R."/>
            <person name="Allard M.W."/>
            <person name="Strain E.A."/>
            <person name="Whittaker P."/>
            <person name="Naum M."/>
            <person name="McCarthy P.J."/>
            <person name="Lopez J.V."/>
            <person name="Fischer M."/>
            <person name="Brown E.W."/>
        </authorList>
    </citation>
    <scope>NUCLEOTIDE SEQUENCE [LARGE SCALE GENOMIC DNA]</scope>
    <source>
        <strain evidence="3">DSMZ 21326</strain>
    </source>
</reference>
<keyword evidence="1" id="KW-0812">Transmembrane</keyword>
<dbReference type="RefSeq" id="WP_008072620.1">
    <property type="nucleotide sequence ID" value="NZ_AEVT01000003.1"/>
</dbReference>
<dbReference type="EMBL" id="AEVT01000003">
    <property type="protein sequence ID" value="EGA72285.1"/>
    <property type="molecule type" value="Genomic_DNA"/>
</dbReference>
<dbReference type="Gene3D" id="1.20.1280.290">
    <property type="match status" value="1"/>
</dbReference>
<evidence type="ECO:0000313" key="2">
    <source>
        <dbReference type="EMBL" id="EGA72285.1"/>
    </source>
</evidence>
<dbReference type="Proteomes" id="UP000006228">
    <property type="component" value="Unassembled WGS sequence"/>
</dbReference>
<accession>E8M146</accession>
<dbReference type="AlphaFoldDB" id="E8M146"/>